<gene>
    <name evidence="11" type="primary">MNR2_3</name>
    <name evidence="11" type="ORF">BGZ97_004479</name>
</gene>
<dbReference type="Proteomes" id="UP000823405">
    <property type="component" value="Unassembled WGS sequence"/>
</dbReference>
<dbReference type="CDD" id="cd09010">
    <property type="entry name" value="MTAP_SsMTAPII_like_MTIP"/>
    <property type="match status" value="1"/>
</dbReference>
<feature type="binding site" evidence="9">
    <location>
        <position position="558"/>
    </location>
    <ligand>
        <name>phosphate</name>
        <dbReference type="ChEBI" id="CHEBI:43474"/>
    </ligand>
</feature>
<dbReference type="FunFam" id="3.40.50.1580:FF:000008">
    <property type="entry name" value="S-methyl-5'-thioadenosine phosphorylase"/>
    <property type="match status" value="1"/>
</dbReference>
<comment type="function">
    <text evidence="9">Catalyzes the reversible phosphorylation of S-methyl-5'-thioadenosine (MTA) to adenine and 5-methylthioribose-1-phosphate. Involved in the breakdown of MTA, a major by-product of polyamine biosynthesis. Responsible for the first step in the methionine salvage pathway after MTA has been generated from S-adenosylmethionine. Has broad substrate specificity with 6-aminopurine nucleosides as preferred substrates.</text>
</comment>
<dbReference type="PANTHER" id="PTHR21535:SF51">
    <property type="entry name" value="MANGANESE RESISTANCE PROTEIN MNR2"/>
    <property type="match status" value="1"/>
</dbReference>
<feature type="binding site" evidence="9">
    <location>
        <begin position="758"/>
        <end position="760"/>
    </location>
    <ligand>
        <name>substrate</name>
    </ligand>
</feature>
<dbReference type="InterPro" id="IPR018099">
    <property type="entry name" value="Purine_phosphorylase-2_CS"/>
</dbReference>
<keyword evidence="4 9" id="KW-0808">Transferase</keyword>
<evidence type="ECO:0000256" key="9">
    <source>
        <dbReference type="HAMAP-Rule" id="MF_03155"/>
    </source>
</evidence>
<dbReference type="GO" id="GO:0015095">
    <property type="term" value="F:magnesium ion transmembrane transporter activity"/>
    <property type="evidence" value="ECO:0007669"/>
    <property type="project" value="InterPro"/>
</dbReference>
<feature type="site" description="Important for substrate specificity" evidence="9">
    <location>
        <position position="771"/>
    </location>
</feature>
<evidence type="ECO:0000256" key="6">
    <source>
        <dbReference type="ARBA" id="ARBA00022726"/>
    </source>
</evidence>
<comment type="caution">
    <text evidence="11">The sequence shown here is derived from an EMBL/GenBank/DDBJ whole genome shotgun (WGS) entry which is preliminary data.</text>
</comment>
<dbReference type="GO" id="GO:0017061">
    <property type="term" value="F:S-methyl-5-thioadenosine phosphorylase activity"/>
    <property type="evidence" value="ECO:0007669"/>
    <property type="project" value="UniProtKB-UniRule"/>
</dbReference>
<dbReference type="GO" id="GO:0005634">
    <property type="term" value="C:nucleus"/>
    <property type="evidence" value="ECO:0007669"/>
    <property type="project" value="UniProtKB-SubCell"/>
</dbReference>
<comment type="catalytic activity">
    <reaction evidence="9">
        <text>S-methyl-5'-thioadenosine + phosphate = 5-(methylsulfanyl)-alpha-D-ribose 1-phosphate + adenine</text>
        <dbReference type="Rhea" id="RHEA:11852"/>
        <dbReference type="ChEBI" id="CHEBI:16708"/>
        <dbReference type="ChEBI" id="CHEBI:17509"/>
        <dbReference type="ChEBI" id="CHEBI:43474"/>
        <dbReference type="ChEBI" id="CHEBI:58533"/>
        <dbReference type="EC" id="2.4.2.28"/>
    </reaction>
</comment>
<reference evidence="11" key="1">
    <citation type="journal article" date="2020" name="Fungal Divers.">
        <title>Resolving the Mortierellaceae phylogeny through synthesis of multi-gene phylogenetics and phylogenomics.</title>
        <authorList>
            <person name="Vandepol N."/>
            <person name="Liber J."/>
            <person name="Desiro A."/>
            <person name="Na H."/>
            <person name="Kennedy M."/>
            <person name="Barry K."/>
            <person name="Grigoriev I.V."/>
            <person name="Miller A.N."/>
            <person name="O'Donnell K."/>
            <person name="Stajich J.E."/>
            <person name="Bonito G."/>
        </authorList>
    </citation>
    <scope>NUCLEOTIDE SEQUENCE</scope>
    <source>
        <strain evidence="11">NVP60</strain>
    </source>
</reference>
<dbReference type="SUPFAM" id="SSF144083">
    <property type="entry name" value="Magnesium transport protein CorA, transmembrane region"/>
    <property type="match status" value="1"/>
</dbReference>
<dbReference type="InterPro" id="IPR045863">
    <property type="entry name" value="CorA_TM1_TM2"/>
</dbReference>
<evidence type="ECO:0000256" key="10">
    <source>
        <dbReference type="SAM" id="MobiDB-lite"/>
    </source>
</evidence>
<dbReference type="InterPro" id="IPR002523">
    <property type="entry name" value="MgTranspt_CorA/ZnTranspt_ZntB"/>
</dbReference>
<comment type="similarity">
    <text evidence="9">Belongs to the PNP/MTAP phosphorylase family. MTAP subfamily.</text>
</comment>
<dbReference type="CDD" id="cd12829">
    <property type="entry name" value="Alr1p-like"/>
    <property type="match status" value="1"/>
</dbReference>
<feature type="binding site" evidence="9">
    <location>
        <position position="735"/>
    </location>
    <ligand>
        <name>phosphate</name>
        <dbReference type="ChEBI" id="CHEBI:43474"/>
    </ligand>
</feature>
<dbReference type="PROSITE" id="PS01240">
    <property type="entry name" value="PNP_MTAP_2"/>
    <property type="match status" value="1"/>
</dbReference>
<name>A0A9P6QVR7_9FUNG</name>
<dbReference type="SUPFAM" id="SSF53167">
    <property type="entry name" value="Purine and uridine phosphorylases"/>
    <property type="match status" value="1"/>
</dbReference>
<proteinExistence type="inferred from homology"/>
<dbReference type="Gene3D" id="1.20.58.340">
    <property type="entry name" value="Magnesium transport protein CorA, transmembrane region"/>
    <property type="match status" value="1"/>
</dbReference>
<keyword evidence="7" id="KW-1133">Transmembrane helix</keyword>
<dbReference type="SUPFAM" id="SSF143865">
    <property type="entry name" value="CorA soluble domain-like"/>
    <property type="match status" value="1"/>
</dbReference>
<dbReference type="PANTHER" id="PTHR21535">
    <property type="entry name" value="MAGNESIUM AND COBALT TRANSPORT PROTEIN/MITOCHONDRIAL IMPORT INNER MEMBRANE TRANSLOCASE SUBUNIT TIM8"/>
    <property type="match status" value="1"/>
</dbReference>
<comment type="similarity">
    <text evidence="2">Belongs to the CorA metal ion transporter (MIT) (TC 1.A.35) family.</text>
</comment>
<keyword evidence="12" id="KW-1185">Reference proteome</keyword>
<evidence type="ECO:0000256" key="4">
    <source>
        <dbReference type="ARBA" id="ARBA00022679"/>
    </source>
</evidence>
<keyword evidence="8" id="KW-0472">Membrane</keyword>
<feature type="site" description="Important for substrate specificity" evidence="9">
    <location>
        <position position="716"/>
    </location>
</feature>
<dbReference type="InterPro" id="IPR010044">
    <property type="entry name" value="MTAP"/>
</dbReference>
<keyword evidence="9" id="KW-0963">Cytoplasm</keyword>
<feature type="compositionally biased region" description="Basic and acidic residues" evidence="10">
    <location>
        <begin position="89"/>
        <end position="105"/>
    </location>
</feature>
<dbReference type="Gene3D" id="3.30.460.20">
    <property type="entry name" value="CorA soluble domain-like"/>
    <property type="match status" value="1"/>
</dbReference>
<dbReference type="InterPro" id="IPR045861">
    <property type="entry name" value="CorA_cytoplasmic_dom"/>
</dbReference>
<dbReference type="InterPro" id="IPR035994">
    <property type="entry name" value="Nucleoside_phosphorylase_sf"/>
</dbReference>
<dbReference type="AlphaFoldDB" id="A0A9P6QVR7"/>
<dbReference type="GO" id="GO:0019509">
    <property type="term" value="P:L-methionine salvage from methylthioadenosine"/>
    <property type="evidence" value="ECO:0007669"/>
    <property type="project" value="UniProtKB-UniRule"/>
</dbReference>
<keyword evidence="5" id="KW-0812">Transmembrane</keyword>
<dbReference type="Gene3D" id="3.40.50.1580">
    <property type="entry name" value="Nucleoside phosphorylase domain"/>
    <property type="match status" value="1"/>
</dbReference>
<dbReference type="EC" id="2.4.2.28" evidence="9"/>
<keyword evidence="3 9" id="KW-0328">Glycosyltransferase</keyword>
<comment type="subunit">
    <text evidence="9">Homotrimer.</text>
</comment>
<accession>A0A9P6QVR7</accession>
<dbReference type="Pfam" id="PF01544">
    <property type="entry name" value="CorA"/>
    <property type="match status" value="1"/>
</dbReference>
<dbReference type="EMBL" id="JAAAIN010002121">
    <property type="protein sequence ID" value="KAG0296664.1"/>
    <property type="molecule type" value="Genomic_DNA"/>
</dbReference>
<feature type="region of interest" description="Disordered" evidence="10">
    <location>
        <begin position="84"/>
        <end position="105"/>
    </location>
</feature>
<evidence type="ECO:0000256" key="5">
    <source>
        <dbReference type="ARBA" id="ARBA00022692"/>
    </source>
</evidence>
<protein>
    <recommendedName>
        <fullName evidence="9">S-methyl-5'-thioadenosine phosphorylase</fullName>
        <ecNumber evidence="9">2.4.2.28</ecNumber>
    </recommendedName>
    <alternativeName>
        <fullName evidence="9">5'-methylthioadenosine phosphorylase</fullName>
        <shortName evidence="9">MTA phosphorylase</shortName>
        <shortName evidence="9">MTAP</shortName>
        <shortName evidence="9">MTAPase</shortName>
    </alternativeName>
</protein>
<evidence type="ECO:0000313" key="12">
    <source>
        <dbReference type="Proteomes" id="UP000823405"/>
    </source>
</evidence>
<evidence type="ECO:0000256" key="1">
    <source>
        <dbReference type="ARBA" id="ARBA00004141"/>
    </source>
</evidence>
<feature type="binding site" evidence="9">
    <location>
        <position position="734"/>
    </location>
    <ligand>
        <name>substrate</name>
    </ligand>
</feature>
<sequence length="842" mass="94073">MTEDTLIMPQIITGSEQDLPPIGTVDMEDQGRPVRKTLSSSPTVLEVMGPLPRMMTPSPVPLHARLSKIQKEAKKGARVIDMESNGSSHHYDYEDVTDSSHDFSSRRHSVAEEDVCYPLPATNLEIDYVALEDYIRLEQIKTQKMMSTSENGATKIPRGPQARAKSATGGLFSKLRGGSFTSSTPLSTKSAQDANYGSIPGKNFGIPERSYSLFGERDKTQVPLDDAYRFTLYSTASVTVHAQTLGEIPPRGQTLSNMLQAGYFWLDVLAPTDEEIRMLSQVFRIHPLTTEDILMEEGREKCEMFLNYYFVCFRTFVLDPNSHNFLTPMSIYTLVFPGGIISYHFRPVPHCRNVRKRIRHLKDRIEVTPDWINYAIIDDIVDTFAPLIGEIEAEVDMIDELVLILKESEQSDMLRRIGNCRKRVMSLLRLLAGKADVIKGLIKRYEGRMGRKNMGEIGLFMGDIQDHIITMLQNLSHYEKILSRSHSNYLAQINIEMTSASNETNDVLTKLTVLGSIVLPMNLVTGLWGMNVPVPGQESEDLAWFFWIIVKIAVIGGSGLYNLEGLELVAEVNPDTPWGKPSDAITIAKTESGLYVAFLARHGRGHYLTPSEVPARANIAALKSLGVEVIIAYSAVGSLREELKPRDFVLPSQIIDRTKGIRPLSFFEDGLVAHAMFADPFSAVLEKVIWDQRGVIEGGDFHRQKTLICMEGPQFSTRAESHMYRSFGADLINMSVLPEAKLAREAEIAYQMICMSTDYDCWKEHEVAVTVEAVVANLKVNSNNAQRLLAAILPGLEQVVENGQALEGLKGSMRFACMTAPEKRSVEAVKKLEFLLPGYYTV</sequence>
<evidence type="ECO:0000313" key="11">
    <source>
        <dbReference type="EMBL" id="KAG0296664.1"/>
    </source>
</evidence>
<keyword evidence="6 9" id="KW-0660">Purine salvage</keyword>
<dbReference type="GO" id="GO:0010961">
    <property type="term" value="P:intracellular magnesium ion homeostasis"/>
    <property type="evidence" value="ECO:0007669"/>
    <property type="project" value="TreeGrafter"/>
</dbReference>
<evidence type="ECO:0000256" key="8">
    <source>
        <dbReference type="ARBA" id="ARBA00023136"/>
    </source>
</evidence>
<comment type="pathway">
    <text evidence="9">Amino-acid biosynthesis; L-methionine biosynthesis via salvage pathway; S-methyl-5-thio-alpha-D-ribose 1-phosphate from S-methyl-5'-thioadenosine (phosphorylase route): step 1/1.</text>
</comment>
<dbReference type="InterPro" id="IPR044089">
    <property type="entry name" value="Alr1-like"/>
</dbReference>
<feature type="binding site" evidence="9">
    <location>
        <begin position="634"/>
        <end position="635"/>
    </location>
    <ligand>
        <name>phosphate</name>
        <dbReference type="ChEBI" id="CHEBI:43474"/>
    </ligand>
</feature>
<dbReference type="GO" id="GO:0016020">
    <property type="term" value="C:membrane"/>
    <property type="evidence" value="ECO:0007669"/>
    <property type="project" value="UniProtKB-SubCell"/>
</dbReference>
<dbReference type="NCBIfam" id="TIGR01694">
    <property type="entry name" value="MTAP"/>
    <property type="match status" value="1"/>
</dbReference>
<keyword evidence="9" id="KW-0539">Nucleus</keyword>
<evidence type="ECO:0000256" key="2">
    <source>
        <dbReference type="ARBA" id="ARBA00009765"/>
    </source>
</evidence>
<dbReference type="GO" id="GO:0005737">
    <property type="term" value="C:cytoplasm"/>
    <property type="evidence" value="ECO:0007669"/>
    <property type="project" value="UniProtKB-SubCell"/>
</dbReference>
<dbReference type="HAMAP" id="MF_01963">
    <property type="entry name" value="MTAP"/>
    <property type="match status" value="1"/>
</dbReference>
<evidence type="ECO:0000256" key="7">
    <source>
        <dbReference type="ARBA" id="ARBA00022989"/>
    </source>
</evidence>
<dbReference type="GO" id="GO:0006166">
    <property type="term" value="P:purine ribonucleoside salvage"/>
    <property type="evidence" value="ECO:0007669"/>
    <property type="project" value="UniProtKB-KW"/>
</dbReference>
<feature type="binding site" evidence="9">
    <location>
        <begin position="601"/>
        <end position="602"/>
    </location>
    <ligand>
        <name>phosphate</name>
        <dbReference type="ChEBI" id="CHEBI:43474"/>
    </ligand>
</feature>
<dbReference type="OrthoDB" id="29879at2759"/>
<comment type="subcellular location">
    <subcellularLocation>
        <location evidence="9">Cytoplasm</location>
    </subcellularLocation>
    <subcellularLocation>
        <location evidence="9">Nucleus</location>
    </subcellularLocation>
    <subcellularLocation>
        <location evidence="1">Membrane</location>
        <topology evidence="1">Multi-pass membrane protein</topology>
    </subcellularLocation>
</comment>
<evidence type="ECO:0000256" key="3">
    <source>
        <dbReference type="ARBA" id="ARBA00022676"/>
    </source>
</evidence>
<organism evidence="11 12">
    <name type="scientific">Linnemannia gamsii</name>
    <dbReference type="NCBI Taxonomy" id="64522"/>
    <lineage>
        <taxon>Eukaryota</taxon>
        <taxon>Fungi</taxon>
        <taxon>Fungi incertae sedis</taxon>
        <taxon>Mucoromycota</taxon>
        <taxon>Mortierellomycotina</taxon>
        <taxon>Mortierellomycetes</taxon>
        <taxon>Mortierellales</taxon>
        <taxon>Mortierellaceae</taxon>
        <taxon>Linnemannia</taxon>
    </lineage>
</organism>